<evidence type="ECO:0000313" key="8">
    <source>
        <dbReference type="Proteomes" id="UP000326939"/>
    </source>
</evidence>
<dbReference type="InterPro" id="IPR005202">
    <property type="entry name" value="TF_GRAS"/>
</dbReference>
<proteinExistence type="inferred from homology"/>
<dbReference type="GO" id="GO:0005634">
    <property type="term" value="C:nucleus"/>
    <property type="evidence" value="ECO:0007669"/>
    <property type="project" value="UniProtKB-SubCell"/>
</dbReference>
<comment type="similarity">
    <text evidence="5">Belongs to the GRAS family.</text>
</comment>
<evidence type="ECO:0000256" key="6">
    <source>
        <dbReference type="SAM" id="MobiDB-lite"/>
    </source>
</evidence>
<evidence type="ECO:0000256" key="5">
    <source>
        <dbReference type="PROSITE-ProRule" id="PRU01191"/>
    </source>
</evidence>
<keyword evidence="3" id="KW-0804">Transcription</keyword>
<gene>
    <name evidence="7" type="ORF">DKX38_024651</name>
</gene>
<evidence type="ECO:0000313" key="7">
    <source>
        <dbReference type="EMBL" id="KAB5520332.1"/>
    </source>
</evidence>
<feature type="region of interest" description="SAW" evidence="5">
    <location>
        <begin position="699"/>
        <end position="774"/>
    </location>
</feature>
<comment type="caution">
    <text evidence="5">Lacks conserved residue(s) required for the propagation of feature annotation.</text>
</comment>
<keyword evidence="4" id="KW-0539">Nucleus</keyword>
<keyword evidence="2" id="KW-0805">Transcription regulation</keyword>
<dbReference type="Proteomes" id="UP000326939">
    <property type="component" value="Chromosome 16"/>
</dbReference>
<dbReference type="Pfam" id="PF03514">
    <property type="entry name" value="GRAS"/>
    <property type="match status" value="2"/>
</dbReference>
<name>A0A5N5JMT0_9ROSI</name>
<dbReference type="AlphaFoldDB" id="A0A5N5JMT0"/>
<dbReference type="PANTHER" id="PTHR31636">
    <property type="entry name" value="OSJNBA0084A10.13 PROTEIN-RELATED"/>
    <property type="match status" value="1"/>
</dbReference>
<feature type="region of interest" description="Leucine repeat II (LRII)" evidence="5">
    <location>
        <begin position="561"/>
        <end position="593"/>
    </location>
</feature>
<accession>A0A5N5JMT0</accession>
<reference evidence="8" key="1">
    <citation type="journal article" date="2019" name="Gigascience">
        <title>De novo genome assembly of the endangered Acer yangbiense, a plant species with extremely small populations endemic to Yunnan Province, China.</title>
        <authorList>
            <person name="Yang J."/>
            <person name="Wariss H.M."/>
            <person name="Tao L."/>
            <person name="Zhang R."/>
            <person name="Yun Q."/>
            <person name="Hollingsworth P."/>
            <person name="Dao Z."/>
            <person name="Luo G."/>
            <person name="Guo H."/>
            <person name="Ma Y."/>
            <person name="Sun W."/>
        </authorList>
    </citation>
    <scope>NUCLEOTIDE SEQUENCE [LARGE SCALE GENOMIC DNA]</scope>
    <source>
        <strain evidence="8">cv. br00</strain>
    </source>
</reference>
<evidence type="ECO:0000256" key="1">
    <source>
        <dbReference type="ARBA" id="ARBA00004123"/>
    </source>
</evidence>
<dbReference type="EMBL" id="VDCV01000016">
    <property type="protein sequence ID" value="KAB5520332.1"/>
    <property type="molecule type" value="Genomic_DNA"/>
</dbReference>
<protein>
    <submittedName>
        <fullName evidence="7">Uncharacterized protein</fullName>
    </submittedName>
</protein>
<dbReference type="PROSITE" id="PS50985">
    <property type="entry name" value="GRAS"/>
    <property type="match status" value="1"/>
</dbReference>
<evidence type="ECO:0000256" key="4">
    <source>
        <dbReference type="ARBA" id="ARBA00023242"/>
    </source>
</evidence>
<feature type="region of interest" description="Disordered" evidence="6">
    <location>
        <begin position="412"/>
        <end position="436"/>
    </location>
</feature>
<evidence type="ECO:0000256" key="2">
    <source>
        <dbReference type="ARBA" id="ARBA00023015"/>
    </source>
</evidence>
<organism evidence="7 8">
    <name type="scientific">Salix brachista</name>
    <dbReference type="NCBI Taxonomy" id="2182728"/>
    <lineage>
        <taxon>Eukaryota</taxon>
        <taxon>Viridiplantae</taxon>
        <taxon>Streptophyta</taxon>
        <taxon>Embryophyta</taxon>
        <taxon>Tracheophyta</taxon>
        <taxon>Spermatophyta</taxon>
        <taxon>Magnoliopsida</taxon>
        <taxon>eudicotyledons</taxon>
        <taxon>Gunneridae</taxon>
        <taxon>Pentapetalae</taxon>
        <taxon>rosids</taxon>
        <taxon>fabids</taxon>
        <taxon>Malpighiales</taxon>
        <taxon>Salicaceae</taxon>
        <taxon>Saliceae</taxon>
        <taxon>Salix</taxon>
    </lineage>
</organism>
<feature type="compositionally biased region" description="Polar residues" evidence="6">
    <location>
        <begin position="412"/>
        <end position="428"/>
    </location>
</feature>
<evidence type="ECO:0000256" key="3">
    <source>
        <dbReference type="ARBA" id="ARBA00023163"/>
    </source>
</evidence>
<feature type="region of interest" description="Disordered" evidence="6">
    <location>
        <begin position="353"/>
        <end position="378"/>
    </location>
</feature>
<comment type="subcellular location">
    <subcellularLocation>
        <location evidence="1">Nucleus</location>
    </subcellularLocation>
</comment>
<keyword evidence="8" id="KW-1185">Reference proteome</keyword>
<sequence length="776" mass="88036">MPRPANIEPRVKDSDSLLFILCKLVWFVPYYNMGDVIDWLRREVCSHTGNGRVDSVSQMGSDSRFTEFPGSNKFEDETVFPDSNQYHHVTNGFKLEDSDFEFVENPLVLPDSDPGNAAMSSITSIDEDSPSDDNDPENLLKYINQMLMEEDMEEKPCMFHDPLALQAAERSFYDILGEKNQPSLPHGSSYGDQFLVDSPDDGFWSSRSDYSSDKSSFSNSVSSVDPQGNGEFGEIKPLFMQMPLPNNFVFQSAANLSSESFFKLLNGFGSNDDSATKPSAGNIVAPNLFHDTDLALQFKRGVEEASKFLPKGNPLIIDLESNALAPEMNRNAPKVAVKAEKEDREYFPEWLTGKKNHEREDGDFEEERSNKQSAVHVDESELSEMFDTLVGVGEGCRTPRCILDQAEQCESSKTVRQNRQTKGSSVSKTRAKRRGDNKEVVDLRTLLIQCAQAVSSNDRRTANELLKQIRQHSSPLGDGSQRMAHCFANGFEARMAGTGTQIYTALSTEKWLAVDMLKAYQAYWPPLIYRLSRRPGGPPKLRITGIELPQSGFRPAERVQETGRRLAKYCERYNVPFEYNAIAQKWDTIQIDDLKINRDEVLAVNCLFRFKNLLDETVVVNSPRNAALTLISKTKPDIFIHAIVNGSYNAPFFVTRFREALFHFSALFDMLDSNMPREDEMRLKFEKEFYGREAMNVIACEGSERVERPETYKQWQVRNMRAGLKQLPLDPYVIKKMKCKVKVSYHEDFVVDGDGHWMLQGWKGRIINASSAWIPA</sequence>
<feature type="compositionally biased region" description="Acidic residues" evidence="6">
    <location>
        <begin position="125"/>
        <end position="136"/>
    </location>
</feature>
<comment type="caution">
    <text evidence="7">The sequence shown here is derived from an EMBL/GenBank/DDBJ whole genome shotgun (WGS) entry which is preliminary data.</text>
</comment>
<feature type="region of interest" description="Disordered" evidence="6">
    <location>
        <begin position="111"/>
        <end position="138"/>
    </location>
</feature>